<evidence type="ECO:0000256" key="1">
    <source>
        <dbReference type="ARBA" id="ARBA00022729"/>
    </source>
</evidence>
<dbReference type="CDD" id="cd00096">
    <property type="entry name" value="Ig"/>
    <property type="match status" value="1"/>
</dbReference>
<reference evidence="7 8" key="1">
    <citation type="journal article" date="2018" name="Sci. Rep.">
        <title>Comparative analysis of the Pocillopora damicornis genome highlights role of immune system in coral evolution.</title>
        <authorList>
            <person name="Cunning R."/>
            <person name="Bay R.A."/>
            <person name="Gillette P."/>
            <person name="Baker A.C."/>
            <person name="Traylor-Knowles N."/>
        </authorList>
    </citation>
    <scope>NUCLEOTIDE SEQUENCE [LARGE SCALE GENOMIC DNA]</scope>
    <source>
        <strain evidence="7">RSMAS</strain>
        <tissue evidence="7">Whole animal</tissue>
    </source>
</reference>
<evidence type="ECO:0000256" key="5">
    <source>
        <dbReference type="SAM" id="Phobius"/>
    </source>
</evidence>
<evidence type="ECO:0000313" key="8">
    <source>
        <dbReference type="Proteomes" id="UP000275408"/>
    </source>
</evidence>
<dbReference type="InterPro" id="IPR003598">
    <property type="entry name" value="Ig_sub2"/>
</dbReference>
<keyword evidence="5" id="KW-0472">Membrane</keyword>
<dbReference type="SUPFAM" id="SSF48726">
    <property type="entry name" value="Immunoglobulin"/>
    <property type="match status" value="3"/>
</dbReference>
<keyword evidence="5" id="KW-0812">Transmembrane</keyword>
<dbReference type="InterPro" id="IPR051170">
    <property type="entry name" value="Neural/epithelial_adhesion"/>
</dbReference>
<sequence length="549" mass="61296">MRIKREGERKIAEYANERDKKRERAVGKPREVEILLAFGYTSTTFHDDGWLLAERGNKVDTTIESCQHFMESSVCQKRNVQFQNQNFLSCTVRPVVVISPSPENVSLAVGASITLICKAEPRTIDRGYMDRWVKYIQWYNPNGTEVGAKCQQPSSIFAYKRKFSCPLVFKNLTEDEFGHYICQAGNHYRKHCTRQSFTIGSAPVFLEVPRNQSVYIDSNVTFDCNATGLPKPNISWIKNDDFNTLQSNSSAKDKNSIHSELFITKVKKKDFGGYKCVAINSIGKKVSLSAFLSQKVSRSVLINSTVTFDCVAKGLPRSTIQACLVQEDKNNRSQLTITKEQKEDYGKCKCIAKNVVEKREDPKTKSNSVGSNGTFSLTACCHYKPNNSNGSNVSKTNSKVKVVVTSDATKCHSILSVELIKEKTNEDEGTYQCRTAGKRESKKAKITETKLQESSTSQIAIVIAASCVVVTLLINGVLGLSWYKRFKGGKKSEGQRNVTGVHMSNGRHPTVLIAQDIEEPWSLGAKNMGRVDEMLVLCAVENRLGDVEH</sequence>
<proteinExistence type="predicted"/>
<dbReference type="Gene3D" id="2.60.40.10">
    <property type="entry name" value="Immunoglobulins"/>
    <property type="match status" value="3"/>
</dbReference>
<evidence type="ECO:0000256" key="2">
    <source>
        <dbReference type="ARBA" id="ARBA00022737"/>
    </source>
</evidence>
<organism evidence="7 8">
    <name type="scientific">Pocillopora damicornis</name>
    <name type="common">Cauliflower coral</name>
    <name type="synonym">Millepora damicornis</name>
    <dbReference type="NCBI Taxonomy" id="46731"/>
    <lineage>
        <taxon>Eukaryota</taxon>
        <taxon>Metazoa</taxon>
        <taxon>Cnidaria</taxon>
        <taxon>Anthozoa</taxon>
        <taxon>Hexacorallia</taxon>
        <taxon>Scleractinia</taxon>
        <taxon>Astrocoeniina</taxon>
        <taxon>Pocilloporidae</taxon>
        <taxon>Pocillopora</taxon>
    </lineage>
</organism>
<dbReference type="SMART" id="SM00409">
    <property type="entry name" value="IG"/>
    <property type="match status" value="3"/>
</dbReference>
<dbReference type="SMART" id="SM00408">
    <property type="entry name" value="IGc2"/>
    <property type="match status" value="3"/>
</dbReference>
<dbReference type="PROSITE" id="PS50835">
    <property type="entry name" value="IG_LIKE"/>
    <property type="match status" value="2"/>
</dbReference>
<dbReference type="STRING" id="46731.A0A3M6UBP7"/>
<comment type="caution">
    <text evidence="7">The sequence shown here is derived from an EMBL/GenBank/DDBJ whole genome shotgun (WGS) entry which is preliminary data.</text>
</comment>
<dbReference type="InterPro" id="IPR036179">
    <property type="entry name" value="Ig-like_dom_sf"/>
</dbReference>
<dbReference type="FunFam" id="2.60.40.10:FF:000032">
    <property type="entry name" value="palladin isoform X1"/>
    <property type="match status" value="1"/>
</dbReference>
<keyword evidence="1" id="KW-0732">Signal</keyword>
<dbReference type="InterPro" id="IPR013098">
    <property type="entry name" value="Ig_I-set"/>
</dbReference>
<dbReference type="EMBL" id="RCHS01001828">
    <property type="protein sequence ID" value="RMX51082.1"/>
    <property type="molecule type" value="Genomic_DNA"/>
</dbReference>
<keyword evidence="3" id="KW-1015">Disulfide bond</keyword>
<name>A0A3M6UBP7_POCDA</name>
<feature type="domain" description="Ig-like" evidence="6">
    <location>
        <begin position="94"/>
        <end position="198"/>
    </location>
</feature>
<keyword evidence="2" id="KW-0677">Repeat</keyword>
<evidence type="ECO:0000313" key="7">
    <source>
        <dbReference type="EMBL" id="RMX51082.1"/>
    </source>
</evidence>
<dbReference type="InterPro" id="IPR003599">
    <property type="entry name" value="Ig_sub"/>
</dbReference>
<dbReference type="Proteomes" id="UP000275408">
    <property type="component" value="Unassembled WGS sequence"/>
</dbReference>
<dbReference type="AlphaFoldDB" id="A0A3M6UBP7"/>
<protein>
    <recommendedName>
        <fullName evidence="6">Ig-like domain-containing protein</fullName>
    </recommendedName>
</protein>
<accession>A0A3M6UBP7</accession>
<dbReference type="PANTHER" id="PTHR12231:SF253">
    <property type="entry name" value="DPR-INTERACTING PROTEIN ETA, ISOFORM B-RELATED"/>
    <property type="match status" value="1"/>
</dbReference>
<keyword evidence="4" id="KW-0393">Immunoglobulin domain</keyword>
<dbReference type="InterPro" id="IPR007110">
    <property type="entry name" value="Ig-like_dom"/>
</dbReference>
<dbReference type="PANTHER" id="PTHR12231">
    <property type="entry name" value="CTX-RELATED TYPE I TRANSMEMBRANE PROTEIN"/>
    <property type="match status" value="1"/>
</dbReference>
<feature type="transmembrane region" description="Helical" evidence="5">
    <location>
        <begin position="459"/>
        <end position="483"/>
    </location>
</feature>
<keyword evidence="8" id="KW-1185">Reference proteome</keyword>
<feature type="domain" description="Ig-like" evidence="6">
    <location>
        <begin position="203"/>
        <end position="287"/>
    </location>
</feature>
<evidence type="ECO:0000256" key="4">
    <source>
        <dbReference type="ARBA" id="ARBA00023319"/>
    </source>
</evidence>
<gene>
    <name evidence="7" type="ORF">pdam_00021997</name>
</gene>
<evidence type="ECO:0000259" key="6">
    <source>
        <dbReference type="PROSITE" id="PS50835"/>
    </source>
</evidence>
<evidence type="ECO:0000256" key="3">
    <source>
        <dbReference type="ARBA" id="ARBA00023157"/>
    </source>
</evidence>
<keyword evidence="5" id="KW-1133">Transmembrane helix</keyword>
<dbReference type="OrthoDB" id="6088938at2759"/>
<dbReference type="Pfam" id="PF07679">
    <property type="entry name" value="I-set"/>
    <property type="match status" value="1"/>
</dbReference>
<dbReference type="InterPro" id="IPR013783">
    <property type="entry name" value="Ig-like_fold"/>
</dbReference>